<dbReference type="PROSITE" id="PS50035">
    <property type="entry name" value="PLD"/>
    <property type="match status" value="2"/>
</dbReference>
<dbReference type="InterPro" id="IPR024632">
    <property type="entry name" value="PLipase_D_C"/>
</dbReference>
<reference evidence="11 12" key="1">
    <citation type="journal article" date="2018" name="BMC Genomics">
        <title>The genome of Naegleria lovaniensis, the basis for a comparative approach to unravel pathogenicity factors of the human pathogenic amoeba N. fowleri.</title>
        <authorList>
            <person name="Liechti N."/>
            <person name="Schurch N."/>
            <person name="Bruggmann R."/>
            <person name="Wittwer M."/>
        </authorList>
    </citation>
    <scope>NUCLEOTIDE SEQUENCE [LARGE SCALE GENOMIC DNA]</scope>
    <source>
        <strain evidence="11 12">ATCC 30569</strain>
    </source>
</reference>
<evidence type="ECO:0000256" key="6">
    <source>
        <dbReference type="ARBA" id="ARBA00022963"/>
    </source>
</evidence>
<dbReference type="InterPro" id="IPR015679">
    <property type="entry name" value="PLipase_D_fam"/>
</dbReference>
<keyword evidence="6" id="KW-0442">Lipid degradation</keyword>
<proteinExistence type="predicted"/>
<dbReference type="PANTHER" id="PTHR18896:SF60">
    <property type="entry name" value="PHOSPHOLIPASE D"/>
    <property type="match status" value="1"/>
</dbReference>
<keyword evidence="12" id="KW-1185">Reference proteome</keyword>
<feature type="compositionally biased region" description="Low complexity" evidence="8">
    <location>
        <begin position="38"/>
        <end position="53"/>
    </location>
</feature>
<feature type="compositionally biased region" description="Polar residues" evidence="8">
    <location>
        <begin position="91"/>
        <end position="101"/>
    </location>
</feature>
<dbReference type="Proteomes" id="UP000816034">
    <property type="component" value="Unassembled WGS sequence"/>
</dbReference>
<dbReference type="RefSeq" id="XP_044550118.1">
    <property type="nucleotide sequence ID" value="XM_044692004.1"/>
</dbReference>
<dbReference type="Pfam" id="PF12357">
    <property type="entry name" value="PLD_C"/>
    <property type="match status" value="1"/>
</dbReference>
<comment type="caution">
    <text evidence="11">The sequence shown here is derived from an EMBL/GenBank/DDBJ whole genome shotgun (WGS) entry which is preliminary data.</text>
</comment>
<name>A0AA88KJX9_NAELO</name>
<dbReference type="Gene3D" id="3.30.870.10">
    <property type="entry name" value="Endonuclease Chain A"/>
    <property type="match status" value="2"/>
</dbReference>
<evidence type="ECO:0000256" key="4">
    <source>
        <dbReference type="ARBA" id="ARBA00022801"/>
    </source>
</evidence>
<keyword evidence="5" id="KW-0106">Calcium</keyword>
<dbReference type="Pfam" id="PF00614">
    <property type="entry name" value="PLDc"/>
    <property type="match status" value="1"/>
</dbReference>
<feature type="compositionally biased region" description="Polar residues" evidence="8">
    <location>
        <begin position="65"/>
        <end position="75"/>
    </location>
</feature>
<feature type="transmembrane region" description="Helical" evidence="9">
    <location>
        <begin position="263"/>
        <end position="282"/>
    </location>
</feature>
<dbReference type="EC" id="3.1.4.4" evidence="1"/>
<dbReference type="EMBL" id="PYSW02000016">
    <property type="protein sequence ID" value="KAG2386125.1"/>
    <property type="molecule type" value="Genomic_DNA"/>
</dbReference>
<evidence type="ECO:0000259" key="10">
    <source>
        <dbReference type="PROSITE" id="PS50035"/>
    </source>
</evidence>
<dbReference type="GO" id="GO:0009395">
    <property type="term" value="P:phospholipid catabolic process"/>
    <property type="evidence" value="ECO:0007669"/>
    <property type="project" value="TreeGrafter"/>
</dbReference>
<keyword evidence="2" id="KW-0479">Metal-binding</keyword>
<keyword evidence="3" id="KW-0677">Repeat</keyword>
<evidence type="ECO:0000256" key="5">
    <source>
        <dbReference type="ARBA" id="ARBA00022837"/>
    </source>
</evidence>
<evidence type="ECO:0000313" key="11">
    <source>
        <dbReference type="EMBL" id="KAG2386125.1"/>
    </source>
</evidence>
<dbReference type="GO" id="GO:0046872">
    <property type="term" value="F:metal ion binding"/>
    <property type="evidence" value="ECO:0007669"/>
    <property type="project" value="UniProtKB-KW"/>
</dbReference>
<feature type="region of interest" description="Disordered" evidence="8">
    <location>
        <begin position="1"/>
        <end position="101"/>
    </location>
</feature>
<feature type="transmembrane region" description="Helical" evidence="9">
    <location>
        <begin position="233"/>
        <end position="256"/>
    </location>
</feature>
<evidence type="ECO:0000313" key="12">
    <source>
        <dbReference type="Proteomes" id="UP000816034"/>
    </source>
</evidence>
<feature type="domain" description="PLD phosphodiesterase" evidence="10">
    <location>
        <begin position="924"/>
        <end position="951"/>
    </location>
</feature>
<dbReference type="SUPFAM" id="SSF56024">
    <property type="entry name" value="Phospholipase D/nuclease"/>
    <property type="match status" value="2"/>
</dbReference>
<keyword evidence="9" id="KW-0472">Membrane</keyword>
<dbReference type="InterPro" id="IPR001736">
    <property type="entry name" value="PLipase_D/transphosphatidylase"/>
</dbReference>
<evidence type="ECO:0000256" key="3">
    <source>
        <dbReference type="ARBA" id="ARBA00022737"/>
    </source>
</evidence>
<evidence type="ECO:0000256" key="9">
    <source>
        <dbReference type="SAM" id="Phobius"/>
    </source>
</evidence>
<feature type="transmembrane region" description="Helical" evidence="9">
    <location>
        <begin position="202"/>
        <end position="221"/>
    </location>
</feature>
<dbReference type="PANTHER" id="PTHR18896">
    <property type="entry name" value="PHOSPHOLIPASE D"/>
    <property type="match status" value="1"/>
</dbReference>
<evidence type="ECO:0000256" key="1">
    <source>
        <dbReference type="ARBA" id="ARBA00012027"/>
    </source>
</evidence>
<keyword evidence="9" id="KW-1133">Transmembrane helix</keyword>
<dbReference type="AlphaFoldDB" id="A0AA88KJX9"/>
<dbReference type="SMART" id="SM00155">
    <property type="entry name" value="PLDc"/>
    <property type="match status" value="2"/>
</dbReference>
<keyword evidence="9" id="KW-0812">Transmembrane</keyword>
<organism evidence="11 12">
    <name type="scientific">Naegleria lovaniensis</name>
    <name type="common">Amoeba</name>
    <dbReference type="NCBI Taxonomy" id="51637"/>
    <lineage>
        <taxon>Eukaryota</taxon>
        <taxon>Discoba</taxon>
        <taxon>Heterolobosea</taxon>
        <taxon>Tetramitia</taxon>
        <taxon>Eutetramitia</taxon>
        <taxon>Vahlkampfiidae</taxon>
        <taxon>Naegleria</taxon>
    </lineage>
</organism>
<dbReference type="GeneID" id="68095027"/>
<gene>
    <name evidence="11" type="ORF">C9374_002571</name>
</gene>
<sequence length="1077" mass="124973">MFTSNQEDVFPPTPTRKGAAGSINSSSNHHHGQTLKKSISLDSIQLTSSSSSESDSDREEHVVSWSLNPTNSNKGSPRRRNGGENLEDFVRSSNSGMNNNRIPSVDSSSDTLSMYGGGVPLYLPATSTESDRRELKYLKYKRRYKSPKPNEVRNKTTDQLIRLGYSMRKENIKRSIKEIAKHPGKTIENIQAKNVKKSLISFIKYLPHIIIYFFVIIIYFRDVILNYFRFSQWPSIIFIPFMLVIGIQIHAWVIWFKEVLNIVIFYNLISFAILGCAILYFGDWILVHLFPKYTAQALDGHILETTLTKFYSVPVTHSFDIPMFSLMPFYNKTTPIYLKKLRQKAEMTGYVSYAIESQNNTSVEEKDELLDDKDLKRLKRKLLYDKQHQYPFDLFRKIGKLVTIKKKGRLSISDEEMLERIAKLAERGMRDLDDTDYGSDLMKQITPYRDWFPIHKNCRVTLYHDAHNSFNGRNAFEDMYDAIENAKQLVYITGWSINPHIRLKRDALEDSKEARTLGQLLIDKANEGVAVNIILWNETGSTISSNMDTNDGETIQYFQNTRVVAVLSRRSGYTGLIFSHHQKTLICDKFIPEKNKRTVIAFIGGLDLTKGRYDTPAHPLFSTLDTYHKDEVYSSRPLEVKHLGPRQPWHDIHCLVEGKVAFDILQNFEERWTSQLGVSLPKRPPTYAENFKENSWCVQVFRSCDSDSIRPFANSFTVFPRIQEAYISLIQRSKRFIYIENQYFCGSSFLWENRLDAQSLNNRIPFEILEKIHEKIQSGEPFTVFIVIVSRSIACVLVNQEIIYFSIAIVVSISQRLRLFHDDKMITICNDPIINAFDYSPDGFNSPENQFQQEQIFFTYSTIKSMYKVIGEMIEKTQMKSYRPTDFLKFFCLGQREECENLQEKLETVTKHSPQYKMLKAQRSMIYVHSKMAIFDDEYILVGSANINERSLAGDRDTEICIGAFQPREDSSNESEACEIKKFRKNLFCEHLGRNSECNDWEDPLDLFTQRKIDEIAEINWESFTAEEFTPMHSHLMHYPVLVENDGTVKPRTKYFPDTRGRVEGVKNWLSPDILTQ</sequence>
<protein>
    <recommendedName>
        <fullName evidence="1">phospholipase D</fullName>
        <ecNumber evidence="1">3.1.4.4</ecNumber>
    </recommendedName>
</protein>
<feature type="domain" description="PLD phosphodiesterase" evidence="10">
    <location>
        <begin position="576"/>
        <end position="612"/>
    </location>
</feature>
<evidence type="ECO:0000256" key="8">
    <source>
        <dbReference type="SAM" id="MobiDB-lite"/>
    </source>
</evidence>
<dbReference type="GO" id="GO:0005886">
    <property type="term" value="C:plasma membrane"/>
    <property type="evidence" value="ECO:0007669"/>
    <property type="project" value="TreeGrafter"/>
</dbReference>
<evidence type="ECO:0000256" key="2">
    <source>
        <dbReference type="ARBA" id="ARBA00022723"/>
    </source>
</evidence>
<accession>A0AA88KJX9</accession>
<evidence type="ECO:0000256" key="7">
    <source>
        <dbReference type="ARBA" id="ARBA00023098"/>
    </source>
</evidence>
<keyword evidence="7" id="KW-0443">Lipid metabolism</keyword>
<keyword evidence="4" id="KW-0378">Hydrolase</keyword>
<dbReference type="GO" id="GO:0004630">
    <property type="term" value="F:phospholipase D activity"/>
    <property type="evidence" value="ECO:0007669"/>
    <property type="project" value="UniProtKB-EC"/>
</dbReference>